<proteinExistence type="predicted"/>
<dbReference type="PRINTS" id="PR00081">
    <property type="entry name" value="GDHRDH"/>
</dbReference>
<name>A0A0D2DS59_9EURO</name>
<evidence type="ECO:0000313" key="4">
    <source>
        <dbReference type="Proteomes" id="UP000053342"/>
    </source>
</evidence>
<dbReference type="EMBL" id="KN847334">
    <property type="protein sequence ID" value="KIW45300.1"/>
    <property type="molecule type" value="Genomic_DNA"/>
</dbReference>
<dbReference type="InterPro" id="IPR036291">
    <property type="entry name" value="NAD(P)-bd_dom_sf"/>
</dbReference>
<protein>
    <recommendedName>
        <fullName evidence="5">3-oxoacyl-[acyl-carrier-protein] reductase</fullName>
    </recommendedName>
</protein>
<evidence type="ECO:0000313" key="3">
    <source>
        <dbReference type="EMBL" id="KIW45300.1"/>
    </source>
</evidence>
<dbReference type="Proteomes" id="UP000053342">
    <property type="component" value="Unassembled WGS sequence"/>
</dbReference>
<dbReference type="GeneID" id="27355772"/>
<dbReference type="OrthoDB" id="294295at2759"/>
<dbReference type="PRINTS" id="PR00080">
    <property type="entry name" value="SDRFAMILY"/>
</dbReference>
<dbReference type="SUPFAM" id="SSF51735">
    <property type="entry name" value="NAD(P)-binding Rossmann-fold domains"/>
    <property type="match status" value="1"/>
</dbReference>
<dbReference type="VEuPathDB" id="FungiDB:PV06_03698"/>
<keyword evidence="1" id="KW-0521">NADP</keyword>
<dbReference type="AlphaFoldDB" id="A0A0D2DS59"/>
<keyword evidence="4" id="KW-1185">Reference proteome</keyword>
<gene>
    <name evidence="3" type="ORF">PV06_03698</name>
</gene>
<reference evidence="3 4" key="1">
    <citation type="submission" date="2015-01" db="EMBL/GenBank/DDBJ databases">
        <title>The Genome Sequence of Exophiala oligosperma CBS72588.</title>
        <authorList>
            <consortium name="The Broad Institute Genomics Platform"/>
            <person name="Cuomo C."/>
            <person name="de Hoog S."/>
            <person name="Gorbushina A."/>
            <person name="Stielow B."/>
            <person name="Teixiera M."/>
            <person name="Abouelleil A."/>
            <person name="Chapman S.B."/>
            <person name="Priest M."/>
            <person name="Young S.K."/>
            <person name="Wortman J."/>
            <person name="Nusbaum C."/>
            <person name="Birren B."/>
        </authorList>
    </citation>
    <scope>NUCLEOTIDE SEQUENCE [LARGE SCALE GENOMIC DNA]</scope>
    <source>
        <strain evidence="3 4">CBS 72588</strain>
    </source>
</reference>
<dbReference type="Pfam" id="PF13561">
    <property type="entry name" value="adh_short_C2"/>
    <property type="match status" value="1"/>
</dbReference>
<organism evidence="3 4">
    <name type="scientific">Exophiala oligosperma</name>
    <dbReference type="NCBI Taxonomy" id="215243"/>
    <lineage>
        <taxon>Eukaryota</taxon>
        <taxon>Fungi</taxon>
        <taxon>Dikarya</taxon>
        <taxon>Ascomycota</taxon>
        <taxon>Pezizomycotina</taxon>
        <taxon>Eurotiomycetes</taxon>
        <taxon>Chaetothyriomycetidae</taxon>
        <taxon>Chaetothyriales</taxon>
        <taxon>Herpotrichiellaceae</taxon>
        <taxon>Exophiala</taxon>
    </lineage>
</organism>
<dbReference type="GO" id="GO:0016491">
    <property type="term" value="F:oxidoreductase activity"/>
    <property type="evidence" value="ECO:0007669"/>
    <property type="project" value="UniProtKB-KW"/>
</dbReference>
<evidence type="ECO:0008006" key="5">
    <source>
        <dbReference type="Google" id="ProtNLM"/>
    </source>
</evidence>
<dbReference type="InterPro" id="IPR002347">
    <property type="entry name" value="SDR_fam"/>
</dbReference>
<dbReference type="HOGENOM" id="CLU_010194_1_0_1"/>
<dbReference type="NCBIfam" id="NF005559">
    <property type="entry name" value="PRK07231.1"/>
    <property type="match status" value="1"/>
</dbReference>
<dbReference type="PANTHER" id="PTHR43639">
    <property type="entry name" value="OXIDOREDUCTASE, SHORT-CHAIN DEHYDROGENASE/REDUCTASE FAMILY (AFU_ORTHOLOGUE AFUA_5G02870)"/>
    <property type="match status" value="1"/>
</dbReference>
<dbReference type="RefSeq" id="XP_016265516.1">
    <property type="nucleotide sequence ID" value="XM_016404511.1"/>
</dbReference>
<dbReference type="Gene3D" id="3.40.50.720">
    <property type="entry name" value="NAD(P)-binding Rossmann-like Domain"/>
    <property type="match status" value="1"/>
</dbReference>
<evidence type="ECO:0000256" key="2">
    <source>
        <dbReference type="ARBA" id="ARBA00023002"/>
    </source>
</evidence>
<sequence>MGQGRLEGKVAIVTGGASGFGKGIATKFVGEGAKVIIADLSKDAAEAVAKELGCRSMLTDVTKREHWQALLKFAQDEFGGLDVIVNNAGTTYKNKPTVEVTDQDFDLVMNVNVKSIFLSSSVLVPYFLEKKKPGVFINIASTAGIRPRPGLTWYNASKAAVSNATKTMAVEYGPQKIRFNAVCPVVGSTGLTHLFIGKPDTEENRAGFVSTVPLGRGSTPKDVANACCYLASDEAEFITGVNLEESRSTVADVYRLQKAYRLGKDVGIRQVTKRGSRVEFAIRQGNLPEARMGVIYEAEEVESKSLRHNYKIYVNSEHSCCNNQ</sequence>
<dbReference type="FunFam" id="3.40.50.720:FF:000084">
    <property type="entry name" value="Short-chain dehydrogenase reductase"/>
    <property type="match status" value="1"/>
</dbReference>
<dbReference type="STRING" id="215243.A0A0D2DS59"/>
<accession>A0A0D2DS59</accession>
<dbReference type="PANTHER" id="PTHR43639:SF5">
    <property type="entry name" value="OXIDOREDUCTASE, SHORT-CHAIN DEHYDROGENASE_REDUCTASE FAMILY (AFU_ORTHOLOGUE AFUA_6G09140)"/>
    <property type="match status" value="1"/>
</dbReference>
<keyword evidence="2" id="KW-0560">Oxidoreductase</keyword>
<evidence type="ECO:0000256" key="1">
    <source>
        <dbReference type="ARBA" id="ARBA00022857"/>
    </source>
</evidence>